<evidence type="ECO:0000313" key="10">
    <source>
        <dbReference type="Proteomes" id="UP000605970"/>
    </source>
</evidence>
<dbReference type="GO" id="GO:0042273">
    <property type="term" value="P:ribosomal large subunit biogenesis"/>
    <property type="evidence" value="ECO:0007669"/>
    <property type="project" value="TreeGrafter"/>
</dbReference>
<reference evidence="9" key="1">
    <citation type="journal article" date="2020" name="Ecol. Evol.">
        <title>Genome structure and content of the rice root-knot nematode (Meloidogyne graminicola).</title>
        <authorList>
            <person name="Phan N.T."/>
            <person name="Danchin E.G.J."/>
            <person name="Klopp C."/>
            <person name="Perfus-Barbeoch L."/>
            <person name="Kozlowski D.K."/>
            <person name="Koutsovoulos G.D."/>
            <person name="Lopez-Roques C."/>
            <person name="Bouchez O."/>
            <person name="Zahm M."/>
            <person name="Besnard G."/>
            <person name="Bellafiore S."/>
        </authorList>
    </citation>
    <scope>NUCLEOTIDE SEQUENCE</scope>
    <source>
        <strain evidence="9">VN-18</strain>
    </source>
</reference>
<dbReference type="EMBL" id="JABEBT010000047">
    <property type="protein sequence ID" value="KAF7635066.1"/>
    <property type="molecule type" value="Genomic_DNA"/>
</dbReference>
<dbReference type="InterPro" id="IPR011017">
    <property type="entry name" value="TRASH_dom"/>
</dbReference>
<dbReference type="SMART" id="SM00746">
    <property type="entry name" value="TRASH"/>
    <property type="match status" value="1"/>
</dbReference>
<dbReference type="GO" id="GO:0005730">
    <property type="term" value="C:nucleolus"/>
    <property type="evidence" value="ECO:0007669"/>
    <property type="project" value="TreeGrafter"/>
</dbReference>
<keyword evidence="10" id="KW-1185">Reference proteome</keyword>
<dbReference type="PANTHER" id="PTHR10792:SF8">
    <property type="entry name" value="RIBOSOME BIOGENESIS PROTEIN RLP24-RELATED"/>
    <property type="match status" value="1"/>
</dbReference>
<evidence type="ECO:0000256" key="7">
    <source>
        <dbReference type="ARBA" id="ARBA00064137"/>
    </source>
</evidence>
<dbReference type="PROSITE" id="PS01073">
    <property type="entry name" value="RIBOSOMAL_L24E"/>
    <property type="match status" value="1"/>
</dbReference>
<feature type="domain" description="TRASH" evidence="8">
    <location>
        <begin position="6"/>
        <end position="44"/>
    </location>
</feature>
<gene>
    <name evidence="9" type="ORF">Mgra_00005507</name>
</gene>
<evidence type="ECO:0000256" key="4">
    <source>
        <dbReference type="ARBA" id="ARBA00023242"/>
    </source>
</evidence>
<dbReference type="OrthoDB" id="10262490at2759"/>
<dbReference type="InterPro" id="IPR023442">
    <property type="entry name" value="Ribosomal_eL24_CS"/>
</dbReference>
<comment type="subcellular location">
    <subcellularLocation>
        <location evidence="1">Nucleus</location>
    </subcellularLocation>
</comment>
<dbReference type="FunFam" id="2.30.170.20:FF:000001">
    <property type="entry name" value="probable ribosome biogenesis protein RLP24"/>
    <property type="match status" value="1"/>
</dbReference>
<organism evidence="9 10">
    <name type="scientific">Meloidogyne graminicola</name>
    <dbReference type="NCBI Taxonomy" id="189291"/>
    <lineage>
        <taxon>Eukaryota</taxon>
        <taxon>Metazoa</taxon>
        <taxon>Ecdysozoa</taxon>
        <taxon>Nematoda</taxon>
        <taxon>Chromadorea</taxon>
        <taxon>Rhabditida</taxon>
        <taxon>Tylenchina</taxon>
        <taxon>Tylenchomorpha</taxon>
        <taxon>Tylenchoidea</taxon>
        <taxon>Meloidogynidae</taxon>
        <taxon>Meloidogyninae</taxon>
        <taxon>Meloidogyne</taxon>
    </lineage>
</organism>
<dbReference type="SUPFAM" id="SSF57716">
    <property type="entry name" value="Glucocorticoid receptor-like (DNA-binding domain)"/>
    <property type="match status" value="1"/>
</dbReference>
<dbReference type="InterPro" id="IPR000988">
    <property type="entry name" value="Ribosomal_eL24-rel_N"/>
</dbReference>
<dbReference type="PANTHER" id="PTHR10792">
    <property type="entry name" value="60S RIBOSOMAL PROTEIN L24"/>
    <property type="match status" value="1"/>
</dbReference>
<accession>A0A8S9ZPR7</accession>
<evidence type="ECO:0000256" key="1">
    <source>
        <dbReference type="ARBA" id="ARBA00004123"/>
    </source>
</evidence>
<protein>
    <recommendedName>
        <fullName evidence="5">Probable ribosome biogenesis protein RLP24</fullName>
    </recommendedName>
</protein>
<comment type="function">
    <text evidence="6">Involved in the biogenesis of the 60S ribosomal subunit. Ensures the docking of NOG1 to pre-60S particles.</text>
</comment>
<dbReference type="Gene3D" id="2.30.170.20">
    <property type="entry name" value="Ribosomal protein L24e"/>
    <property type="match status" value="1"/>
</dbReference>
<evidence type="ECO:0000313" key="9">
    <source>
        <dbReference type="EMBL" id="KAF7635066.1"/>
    </source>
</evidence>
<dbReference type="GO" id="GO:0003735">
    <property type="term" value="F:structural constituent of ribosome"/>
    <property type="evidence" value="ECO:0007669"/>
    <property type="project" value="InterPro"/>
</dbReference>
<keyword evidence="3" id="KW-0690">Ribosome biogenesis</keyword>
<comment type="subunit">
    <text evidence="7">Associated with nucleolar and cytoplasmic pre-60S particles. At the end of biogenesis it dissociates from cytoplasmic pre-60S particles and is likely to be exchanged for its ribosomal homologue, RPL24.</text>
</comment>
<dbReference type="InterPro" id="IPR038630">
    <property type="entry name" value="L24e/L24_sf"/>
</dbReference>
<comment type="similarity">
    <text evidence="2">Belongs to the eukaryotic ribosomal protein eL24 family.</text>
</comment>
<comment type="caution">
    <text evidence="9">The sequence shown here is derived from an EMBL/GenBank/DDBJ whole genome shotgun (WGS) entry which is preliminary data.</text>
</comment>
<dbReference type="InterPro" id="IPR056366">
    <property type="entry name" value="Ribosomal_eL24"/>
</dbReference>
<proteinExistence type="inferred from homology"/>
<evidence type="ECO:0000256" key="2">
    <source>
        <dbReference type="ARBA" id="ARBA00005647"/>
    </source>
</evidence>
<evidence type="ECO:0000259" key="8">
    <source>
        <dbReference type="SMART" id="SM00746"/>
    </source>
</evidence>
<sequence>MRLEKCWFCSSTIWPGHGIQFARNDGTVFKFCRSKCNKLFKKKKNPRKLGWTKASRRLRGKEMVNDPSQVLEQRRNEPVKYDRNLWNEAVEAMRQIHEIRQRRYVQHIKNKLKPGQLRQKQAMIKKAKTRMHLIRSPFANDVKDEDEQMDMEYKEESDIDQGDVIEIKEEDVLDNEKSKEVPEAQMMMMVETIEDNNDVFDEKNIFNC</sequence>
<name>A0A8S9ZPR7_9BILA</name>
<dbReference type="AlphaFoldDB" id="A0A8S9ZPR7"/>
<dbReference type="CDD" id="cd00472">
    <property type="entry name" value="Ribosomal_L24e_L24"/>
    <property type="match status" value="1"/>
</dbReference>
<evidence type="ECO:0000256" key="3">
    <source>
        <dbReference type="ARBA" id="ARBA00022517"/>
    </source>
</evidence>
<keyword evidence="4" id="KW-0539">Nucleus</keyword>
<evidence type="ECO:0000256" key="6">
    <source>
        <dbReference type="ARBA" id="ARBA00059003"/>
    </source>
</evidence>
<dbReference type="Pfam" id="PF01246">
    <property type="entry name" value="Ribosomal_L24e"/>
    <property type="match status" value="1"/>
</dbReference>
<dbReference type="Proteomes" id="UP000605970">
    <property type="component" value="Unassembled WGS sequence"/>
</dbReference>
<evidence type="ECO:0000256" key="5">
    <source>
        <dbReference type="ARBA" id="ARBA00039784"/>
    </source>
</evidence>